<dbReference type="EnsemblMetazoa" id="CJA35409.1">
    <property type="protein sequence ID" value="CJA35409.1"/>
    <property type="gene ID" value="WBGene00211256"/>
</dbReference>
<sequence>MSQILFSINISKFNVSYLPVEIDQLDKNRKLLVQELNLTKPDSRKALYFAKEFVRTVSSINVIIPTFVLDQETNKFIDSLEEAASFLPKIELYQQLTDKKQLKLFTESLDSVLASLSVIKSLEDSTQKQIITSHLDIIENLLSKTVKVSDKQALIGFPRGSLDVQLLFKDLDDEWLKKVLNNGNTLRELKCILNPIRIFQAQILMENKWKKYDRNVSSTLIRRSRIKFESIVASKPISISNAIENAKNTLRALRPLDYLKNSELDKFKQLLISSSIFTNLSKELIELKNCSHSVQDVFHSTMNIAFSKTVPMKNDPDKLVAYLKENFMNNQYASFVHQFSTKFRFLEKQRKQIVKVLSQTINIKSTLTDQIFINIRHLCTQLNSDLKTVQNYVKLLNSLSPLTNIERVATEELPSMLSSARNVMDKWRELWEDNKTKNKTTQSFHRLAYFPFARETSFQLACSQRALMLYQKHDLRQKLQNFASNGCALAKKIESVPQVKKQFNDSDWRHFLSINKSITILLSGVEKLSRRLTTGDQSLKSFGNTLSVLDHINVSTFNFSLMIRILEKLKTMSIGQSREVSDFENILKQLEGLQFAAMRRKNSHIILLAHTGNFFQSFFSKQSKSDW</sequence>
<keyword evidence="2" id="KW-1185">Reference proteome</keyword>
<dbReference type="Proteomes" id="UP000005237">
    <property type="component" value="Unassembled WGS sequence"/>
</dbReference>
<reference evidence="2" key="1">
    <citation type="submission" date="2010-08" db="EMBL/GenBank/DDBJ databases">
        <authorList>
            <consortium name="Caenorhabditis japonica Sequencing Consortium"/>
            <person name="Wilson R.K."/>
        </authorList>
    </citation>
    <scope>NUCLEOTIDE SEQUENCE [LARGE SCALE GENOMIC DNA]</scope>
    <source>
        <strain evidence="2">DF5081</strain>
    </source>
</reference>
<protein>
    <submittedName>
        <fullName evidence="1">Uncharacterized protein</fullName>
    </submittedName>
</protein>
<reference evidence="1" key="2">
    <citation type="submission" date="2022-06" db="UniProtKB">
        <authorList>
            <consortium name="EnsemblMetazoa"/>
        </authorList>
    </citation>
    <scope>IDENTIFICATION</scope>
    <source>
        <strain evidence="1">DF5081</strain>
    </source>
</reference>
<evidence type="ECO:0000313" key="2">
    <source>
        <dbReference type="Proteomes" id="UP000005237"/>
    </source>
</evidence>
<organism evidence="1 2">
    <name type="scientific">Caenorhabditis japonica</name>
    <dbReference type="NCBI Taxonomy" id="281687"/>
    <lineage>
        <taxon>Eukaryota</taxon>
        <taxon>Metazoa</taxon>
        <taxon>Ecdysozoa</taxon>
        <taxon>Nematoda</taxon>
        <taxon>Chromadorea</taxon>
        <taxon>Rhabditida</taxon>
        <taxon>Rhabditina</taxon>
        <taxon>Rhabditomorpha</taxon>
        <taxon>Rhabditoidea</taxon>
        <taxon>Rhabditidae</taxon>
        <taxon>Peloderinae</taxon>
        <taxon>Caenorhabditis</taxon>
    </lineage>
</organism>
<dbReference type="PANTHER" id="PTHR31227">
    <property type="entry name" value="PROTEIN CBG15697"/>
    <property type="match status" value="1"/>
</dbReference>
<accession>A0A8R1EHB9</accession>
<dbReference type="AlphaFoldDB" id="A0A8R1EHB9"/>
<evidence type="ECO:0000313" key="1">
    <source>
        <dbReference type="EnsemblMetazoa" id="CJA35409.1"/>
    </source>
</evidence>
<name>A0A8R1EHB9_CAEJA</name>
<dbReference type="PANTHER" id="PTHR31227:SF1">
    <property type="entry name" value="DOMAIN OF UNKNOWN FUNCTION WSN DOMAIN-CONTAINING PROTEIN"/>
    <property type="match status" value="1"/>
</dbReference>
<proteinExistence type="predicted"/>